<dbReference type="InterPro" id="IPR018391">
    <property type="entry name" value="PQQ_b-propeller_rpt"/>
</dbReference>
<reference evidence="2" key="1">
    <citation type="submission" date="2022-06" db="EMBL/GenBank/DDBJ databases">
        <title>Vallitalea longa sp. nov., an anaerobic bacterium isolated from marine sediment.</title>
        <authorList>
            <person name="Hirano S."/>
            <person name="Terahara T."/>
            <person name="Mori K."/>
            <person name="Hamada M."/>
            <person name="Matsumoto R."/>
            <person name="Kobayashi T."/>
        </authorList>
    </citation>
    <scope>NUCLEOTIDE SEQUENCE</scope>
    <source>
        <strain evidence="2">SH18-1</strain>
    </source>
</reference>
<proteinExistence type="predicted"/>
<dbReference type="Proteomes" id="UP001144256">
    <property type="component" value="Unassembled WGS sequence"/>
</dbReference>
<dbReference type="PANTHER" id="PTHR34512">
    <property type="entry name" value="CELL SURFACE PROTEIN"/>
    <property type="match status" value="1"/>
</dbReference>
<name>A0A9W6DEL0_9FIRM</name>
<dbReference type="AlphaFoldDB" id="A0A9W6DEL0"/>
<evidence type="ECO:0000259" key="1">
    <source>
        <dbReference type="Pfam" id="PF13360"/>
    </source>
</evidence>
<gene>
    <name evidence="2" type="ORF">SH1V18_01740</name>
</gene>
<organism evidence="2 3">
    <name type="scientific">Vallitalea longa</name>
    <dbReference type="NCBI Taxonomy" id="2936439"/>
    <lineage>
        <taxon>Bacteria</taxon>
        <taxon>Bacillati</taxon>
        <taxon>Bacillota</taxon>
        <taxon>Clostridia</taxon>
        <taxon>Lachnospirales</taxon>
        <taxon>Vallitaleaceae</taxon>
        <taxon>Vallitalea</taxon>
    </lineage>
</organism>
<dbReference type="Gene3D" id="2.130.10.10">
    <property type="entry name" value="YVTN repeat-like/Quinoprotein amine dehydrogenase"/>
    <property type="match status" value="3"/>
</dbReference>
<feature type="domain" description="Pyrrolo-quinoline quinone repeat" evidence="1">
    <location>
        <begin position="292"/>
        <end position="473"/>
    </location>
</feature>
<dbReference type="SMART" id="SM00564">
    <property type="entry name" value="PQQ"/>
    <property type="match status" value="12"/>
</dbReference>
<accession>A0A9W6DEL0</accession>
<dbReference type="InterPro" id="IPR015943">
    <property type="entry name" value="WD40/YVTN_repeat-like_dom_sf"/>
</dbReference>
<keyword evidence="3" id="KW-1185">Reference proteome</keyword>
<evidence type="ECO:0000313" key="2">
    <source>
        <dbReference type="EMBL" id="GKX27694.1"/>
    </source>
</evidence>
<dbReference type="InterPro" id="IPR002372">
    <property type="entry name" value="PQQ_rpt_dom"/>
</dbReference>
<dbReference type="InterPro" id="IPR011047">
    <property type="entry name" value="Quinoprotein_ADH-like_sf"/>
</dbReference>
<dbReference type="PANTHER" id="PTHR34512:SF30">
    <property type="entry name" value="OUTER MEMBRANE PROTEIN ASSEMBLY FACTOR BAMB"/>
    <property type="match status" value="1"/>
</dbReference>
<dbReference type="Pfam" id="PF13360">
    <property type="entry name" value="PQQ_2"/>
    <property type="match status" value="2"/>
</dbReference>
<comment type="caution">
    <text evidence="2">The sequence shown here is derived from an EMBL/GenBank/DDBJ whole genome shotgun (WGS) entry which is preliminary data.</text>
</comment>
<feature type="domain" description="Pyrrolo-quinoline quinone repeat" evidence="1">
    <location>
        <begin position="610"/>
        <end position="825"/>
    </location>
</feature>
<sequence>MNNFVKCNDSEIDKIREEIKTVKTNKENYQIRAFLMKLWVCMLQQQGANMEEYLHIDEGLRSLSPWNCLPSEGTEMILTEEQEKQFFSIVDEGYEILDNIQNNLPAYQPDMTKIPFESGPKEDIEWALYHGNVHHTGHTGAHGPSEGELNFRIPVGLGWESHPVVEDGVIYVSSPGMRNILYGYDINSGKEVFRANQSTKIMMDQLYWTPCNSSTPKIIDDYILIRDMGSRGNSGETKYISFINKKTGNIDRKIEASHIDYRYGYAQFDANEEFVVYPHGIHDIEDTPPVNQPFNTIVCKEFKTGDERWSFNIGATFSEPLIYKDVVIATTRARYVYALKLDGNYSPASAERIKWQFKACGEVNRQVTACDGRIVFGDNKGYVYCLDAKDGSLIWRYETDDRRENVFRYFGNPLVEDGKVYIPCANSKLYCLDLSKGELIYSVKGEDWLRSKPVIIDSNVYFTDVSGNLYCADGNGNILFVKKISTHPIYGDLTKYEDKVLINDSSLYMHVYDKDGNKVFKQSLIGCFQSEDGSRILTEQIAGGAYYQSKPTAADGKLFFGTPSRFLFAVDAESGETIWKNEIGGAISASPVYYNGKIYVGQQGGEDEYYCYDAKTGDLIWTQSIGWVWGSCNADEGRIYIPAIDGFVNCLDADTGYIIWRYRTERSTCTEPVIDGEFVYFGGWDRYLYAFNKISGKLIWKFQLSGGSDSGAPVAFEGKIYLPIGGDKFRCLDGKTGEVLWEFGKPEMIFNITAAYHDGKVFLSAWHGLGLGGICLIAMIYCLDANTGEIIWKHEGGGLAGPVIGADRKVYFGSVSTPYIYCVDEDGNGDGTTTCYWRFKMENKIEEPTPCIYRNKLYVLSSDGYVYSIK</sequence>
<dbReference type="EMBL" id="BRLB01000001">
    <property type="protein sequence ID" value="GKX27694.1"/>
    <property type="molecule type" value="Genomic_DNA"/>
</dbReference>
<evidence type="ECO:0000313" key="3">
    <source>
        <dbReference type="Proteomes" id="UP001144256"/>
    </source>
</evidence>
<dbReference type="SUPFAM" id="SSF50998">
    <property type="entry name" value="Quinoprotein alcohol dehydrogenase-like"/>
    <property type="match status" value="3"/>
</dbReference>
<protein>
    <recommendedName>
        <fullName evidence="1">Pyrrolo-quinoline quinone repeat domain-containing protein</fullName>
    </recommendedName>
</protein>
<dbReference type="RefSeq" id="WP_281811244.1">
    <property type="nucleotide sequence ID" value="NZ_BRLB01000001.1"/>
</dbReference>